<dbReference type="GeneID" id="41975463"/>
<evidence type="ECO:0000313" key="3">
    <source>
        <dbReference type="EMBL" id="TPX10979.1"/>
    </source>
</evidence>
<dbReference type="InterPro" id="IPR009210">
    <property type="entry name" value="ASCC1"/>
</dbReference>
<reference evidence="3 4" key="1">
    <citation type="submission" date="2019-06" db="EMBL/GenBank/DDBJ databases">
        <title>Draft genome sequence of the filamentous fungus Phialemoniopsis curvata isolated from diesel fuel.</title>
        <authorList>
            <person name="Varaljay V.A."/>
            <person name="Lyon W.J."/>
            <person name="Crouch A.L."/>
            <person name="Drake C.E."/>
            <person name="Hollomon J.M."/>
            <person name="Nadeau L.J."/>
            <person name="Nunn H.S."/>
            <person name="Stevenson B.S."/>
            <person name="Bojanowski C.L."/>
            <person name="Crookes-Goodson W.J."/>
        </authorList>
    </citation>
    <scope>NUCLEOTIDE SEQUENCE [LARGE SCALE GENOMIC DNA]</scope>
    <source>
        <strain evidence="3 4">D216</strain>
    </source>
</reference>
<dbReference type="Gene3D" id="3.90.1140.10">
    <property type="entry name" value="Cyclic phosphodiesterase"/>
    <property type="match status" value="1"/>
</dbReference>
<dbReference type="Proteomes" id="UP000319257">
    <property type="component" value="Unassembled WGS sequence"/>
</dbReference>
<evidence type="ECO:0000259" key="2">
    <source>
        <dbReference type="Pfam" id="PF10469"/>
    </source>
</evidence>
<dbReference type="InParanoid" id="A0A507B133"/>
<dbReference type="GO" id="GO:0006355">
    <property type="term" value="P:regulation of DNA-templated transcription"/>
    <property type="evidence" value="ECO:0007669"/>
    <property type="project" value="TreeGrafter"/>
</dbReference>
<proteinExistence type="predicted"/>
<sequence length="266" mass="28751">MPPPRPALTHFLCLPLVTPASRGQLSRSLDDFRADVTGAASFGLPEDAVRPLGTLHLTLGVMSLAQKDDLQRAVDVLRTLKPREIRSGVKPPSMPGAAREAPLEQQQAQQREQGREREQEQSLAPAPLVITLRGLHTMQTPAKASVLYAPPADPDGTLQAFCERLRAPFREAGLMPEEGRPLLLHATVVNTIYVRGGGRGGPGRRKGAKGGGNRLTVDARGILDRYDDYVWAEGLRLEKVAICQMGAKKSADGEDAAYVVEAEVDI</sequence>
<dbReference type="GO" id="GO:0006307">
    <property type="term" value="P:DNA alkylation repair"/>
    <property type="evidence" value="ECO:0007669"/>
    <property type="project" value="InterPro"/>
</dbReference>
<dbReference type="InterPro" id="IPR019510">
    <property type="entry name" value="AKAP7-like_phosphoesterase"/>
</dbReference>
<dbReference type="PANTHER" id="PTHR13360:SF1">
    <property type="entry name" value="ACTIVATING SIGNAL COINTEGRATOR 1 COMPLEX SUBUNIT 1"/>
    <property type="match status" value="1"/>
</dbReference>
<dbReference type="GO" id="GO:0005634">
    <property type="term" value="C:nucleus"/>
    <property type="evidence" value="ECO:0007669"/>
    <property type="project" value="TreeGrafter"/>
</dbReference>
<dbReference type="Pfam" id="PF10469">
    <property type="entry name" value="AKAP7_NLS"/>
    <property type="match status" value="1"/>
</dbReference>
<evidence type="ECO:0000313" key="4">
    <source>
        <dbReference type="Proteomes" id="UP000319257"/>
    </source>
</evidence>
<dbReference type="RefSeq" id="XP_030992690.1">
    <property type="nucleotide sequence ID" value="XM_031142824.1"/>
</dbReference>
<gene>
    <name evidence="3" type="ORF">E0L32_008016</name>
</gene>
<accession>A0A507B133</accession>
<dbReference type="AlphaFoldDB" id="A0A507B133"/>
<comment type="caution">
    <text evidence="3">The sequence shown here is derived from an EMBL/GenBank/DDBJ whole genome shotgun (WGS) entry which is preliminary data.</text>
</comment>
<feature type="compositionally biased region" description="Low complexity" evidence="1">
    <location>
        <begin position="97"/>
        <end position="111"/>
    </location>
</feature>
<dbReference type="STRING" id="1093900.A0A507B133"/>
<protein>
    <recommendedName>
        <fullName evidence="2">A-kinase anchor protein 7-like phosphoesterase domain-containing protein</fullName>
    </recommendedName>
</protein>
<evidence type="ECO:0000256" key="1">
    <source>
        <dbReference type="SAM" id="MobiDB-lite"/>
    </source>
</evidence>
<feature type="domain" description="A-kinase anchor protein 7-like phosphoesterase" evidence="2">
    <location>
        <begin position="9"/>
        <end position="264"/>
    </location>
</feature>
<name>A0A507B133_9PEZI</name>
<dbReference type="OrthoDB" id="277832at2759"/>
<dbReference type="PANTHER" id="PTHR13360">
    <property type="entry name" value="ACTIVATING SIGNAL COINTEGRATOR 1 COMPLEX SUBUNIT 1"/>
    <property type="match status" value="1"/>
</dbReference>
<organism evidence="3 4">
    <name type="scientific">Thyridium curvatum</name>
    <dbReference type="NCBI Taxonomy" id="1093900"/>
    <lineage>
        <taxon>Eukaryota</taxon>
        <taxon>Fungi</taxon>
        <taxon>Dikarya</taxon>
        <taxon>Ascomycota</taxon>
        <taxon>Pezizomycotina</taxon>
        <taxon>Sordariomycetes</taxon>
        <taxon>Sordariomycetidae</taxon>
        <taxon>Thyridiales</taxon>
        <taxon>Thyridiaceae</taxon>
        <taxon>Thyridium</taxon>
    </lineage>
</organism>
<dbReference type="EMBL" id="SKBQ01000051">
    <property type="protein sequence ID" value="TPX10979.1"/>
    <property type="molecule type" value="Genomic_DNA"/>
</dbReference>
<feature type="region of interest" description="Disordered" evidence="1">
    <location>
        <begin position="84"/>
        <end position="122"/>
    </location>
</feature>
<keyword evidence="4" id="KW-1185">Reference proteome</keyword>